<dbReference type="CDD" id="cd00383">
    <property type="entry name" value="trans_reg_C"/>
    <property type="match status" value="1"/>
</dbReference>
<evidence type="ECO:0000256" key="2">
    <source>
        <dbReference type="PROSITE-ProRule" id="PRU01091"/>
    </source>
</evidence>
<keyword evidence="3" id="KW-0472">Membrane</keyword>
<feature type="DNA-binding region" description="OmpR/PhoB-type" evidence="2">
    <location>
        <begin position="24"/>
        <end position="122"/>
    </location>
</feature>
<dbReference type="Gene3D" id="1.10.10.10">
    <property type="entry name" value="Winged helix-like DNA-binding domain superfamily/Winged helix DNA-binding domain"/>
    <property type="match status" value="1"/>
</dbReference>
<dbReference type="InterPro" id="IPR001867">
    <property type="entry name" value="OmpR/PhoB-type_DNA-bd"/>
</dbReference>
<proteinExistence type="predicted"/>
<evidence type="ECO:0000313" key="5">
    <source>
        <dbReference type="EMBL" id="MBD2841470.1"/>
    </source>
</evidence>
<evidence type="ECO:0000259" key="4">
    <source>
        <dbReference type="PROSITE" id="PS51755"/>
    </source>
</evidence>
<accession>A0ABR8KPS4</accession>
<dbReference type="EMBL" id="JACXLC010000001">
    <property type="protein sequence ID" value="MBD2841470.1"/>
    <property type="molecule type" value="Genomic_DNA"/>
</dbReference>
<keyword evidence="3" id="KW-0812">Transmembrane</keyword>
<dbReference type="Gene3D" id="1.25.40.10">
    <property type="entry name" value="Tetratricopeptide repeat domain"/>
    <property type="match status" value="1"/>
</dbReference>
<dbReference type="PROSITE" id="PS51755">
    <property type="entry name" value="OMPR_PHOB"/>
    <property type="match status" value="1"/>
</dbReference>
<keyword evidence="6" id="KW-1185">Reference proteome</keyword>
<keyword evidence="1 2" id="KW-0238">DNA-binding</keyword>
<evidence type="ECO:0000256" key="3">
    <source>
        <dbReference type="SAM" id="Phobius"/>
    </source>
</evidence>
<gene>
    <name evidence="5" type="ORF">IB285_04260</name>
</gene>
<feature type="domain" description="OmpR/PhoB-type" evidence="4">
    <location>
        <begin position="24"/>
        <end position="122"/>
    </location>
</feature>
<dbReference type="Pfam" id="PF00486">
    <property type="entry name" value="Trans_reg_C"/>
    <property type="match status" value="1"/>
</dbReference>
<organism evidence="5 6">
    <name type="scientific">Erythrobacter rubeus</name>
    <dbReference type="NCBI Taxonomy" id="2760803"/>
    <lineage>
        <taxon>Bacteria</taxon>
        <taxon>Pseudomonadati</taxon>
        <taxon>Pseudomonadota</taxon>
        <taxon>Alphaproteobacteria</taxon>
        <taxon>Sphingomonadales</taxon>
        <taxon>Erythrobacteraceae</taxon>
        <taxon>Erythrobacter/Porphyrobacter group</taxon>
        <taxon>Erythrobacter</taxon>
    </lineage>
</organism>
<dbReference type="SMART" id="SM00862">
    <property type="entry name" value="Trans_reg_C"/>
    <property type="match status" value="1"/>
</dbReference>
<sequence length="766" mass="83481">MNSPFAASPEELQTRSRRIDLAHQPDFSLGPVQVQPALRTISGPAGETMLEPKVMQVLVALSDPIGAILSREDLTERCWEGRIVGDTSINRVISLLRSAFKIAGGDAVMVENVPKVGYRLVVNGGKIGEEPAPVESGPAANIPISRPMPRSKAVMAGVLMLFVAAIAALAMWQLPSQPPVERLKIAMLPLDIAEGTDPLYGRGLEAELRAQFARIGSVEVTSGDSARHLMEKGLDPTEIGRKLNADYIWTGSLQVGAERVTLAASLVDPQDSQQVWSDQLASGRNAARFLPMRTAREMASALGRTVAERTPDSAVSSEDYSLYLTAMGLIKTRGDDQRVAALQIMQQVTQRSPEFAEGWAGLAKAYFLLPEGDENANEALALDLANTALALDPQSVDALKLAGMLRQDGEERLALLKQAIALDPGDVEAWFWLALTQRDFQLVAAPHIESSLRMIELDPLWPASWRASSDAVQFGQIDLARRIERDILAAAVTPSQSALAEGRLARIDGDLSTYVEKAQEASGSITTTERRYSLDMHMGMIEVLLGVQLPGELPYLRTPEKQLMYRMHRRELPSVDEIRAVTGGDGDLWDMAEFVGPAIPLFLENGRAAELLSLYDARFSSHADFLAYAEAGGRPEFIVPQISPFLALALRDAGRESEAEAHLSSAEQQIERWNDTDKGWIIPILFELDLAAARDDRAKATEIIEALPAYGWPYVMADPDISGGLLLGSNPLYAAIRDLPQVRAVLDPIRANLERERAEILALGVS</sequence>
<dbReference type="InterPro" id="IPR011990">
    <property type="entry name" value="TPR-like_helical_dom_sf"/>
</dbReference>
<protein>
    <submittedName>
        <fullName evidence="5">Winged helix-turn-helix domain-containing protein</fullName>
    </submittedName>
</protein>
<comment type="caution">
    <text evidence="5">The sequence shown here is derived from an EMBL/GenBank/DDBJ whole genome shotgun (WGS) entry which is preliminary data.</text>
</comment>
<dbReference type="Proteomes" id="UP000635384">
    <property type="component" value="Unassembled WGS sequence"/>
</dbReference>
<name>A0ABR8KPS4_9SPHN</name>
<evidence type="ECO:0000313" key="6">
    <source>
        <dbReference type="Proteomes" id="UP000635384"/>
    </source>
</evidence>
<dbReference type="SUPFAM" id="SSF46894">
    <property type="entry name" value="C-terminal effector domain of the bipartite response regulators"/>
    <property type="match status" value="1"/>
</dbReference>
<feature type="transmembrane region" description="Helical" evidence="3">
    <location>
        <begin position="153"/>
        <end position="174"/>
    </location>
</feature>
<keyword evidence="3" id="KW-1133">Transmembrane helix</keyword>
<dbReference type="SUPFAM" id="SSF48452">
    <property type="entry name" value="TPR-like"/>
    <property type="match status" value="1"/>
</dbReference>
<dbReference type="RefSeq" id="WP_190787012.1">
    <property type="nucleotide sequence ID" value="NZ_JACXLC010000001.1"/>
</dbReference>
<evidence type="ECO:0000256" key="1">
    <source>
        <dbReference type="ARBA" id="ARBA00023125"/>
    </source>
</evidence>
<dbReference type="InterPro" id="IPR036388">
    <property type="entry name" value="WH-like_DNA-bd_sf"/>
</dbReference>
<reference evidence="5 6" key="1">
    <citation type="submission" date="2020-09" db="EMBL/GenBank/DDBJ databases">
        <authorList>
            <person name="Yoon J.-W."/>
        </authorList>
    </citation>
    <scope>NUCLEOTIDE SEQUENCE [LARGE SCALE GENOMIC DNA]</scope>
    <source>
        <strain evidence="5 6">KMU-140</strain>
    </source>
</reference>
<dbReference type="InterPro" id="IPR016032">
    <property type="entry name" value="Sig_transdc_resp-reg_C-effctor"/>
</dbReference>